<dbReference type="EMBL" id="OZ037944">
    <property type="protein sequence ID" value="CAL1695164.1"/>
    <property type="molecule type" value="Genomic_DNA"/>
</dbReference>
<reference evidence="2" key="1">
    <citation type="submission" date="2024-04" db="EMBL/GenBank/DDBJ databases">
        <authorList>
            <person name="Shaw F."/>
            <person name="Minotto A."/>
        </authorList>
    </citation>
    <scope>NUCLEOTIDE SEQUENCE [LARGE SCALE GENOMIC DNA]</scope>
</reference>
<organism evidence="1 2">
    <name type="scientific">Somion occarium</name>
    <dbReference type="NCBI Taxonomy" id="3059160"/>
    <lineage>
        <taxon>Eukaryota</taxon>
        <taxon>Fungi</taxon>
        <taxon>Dikarya</taxon>
        <taxon>Basidiomycota</taxon>
        <taxon>Agaricomycotina</taxon>
        <taxon>Agaricomycetes</taxon>
        <taxon>Polyporales</taxon>
        <taxon>Cerrenaceae</taxon>
        <taxon>Somion</taxon>
    </lineage>
</organism>
<proteinExistence type="predicted"/>
<gene>
    <name evidence="1" type="ORF">GFSPODELE1_LOCUS615</name>
</gene>
<keyword evidence="2" id="KW-1185">Reference proteome</keyword>
<dbReference type="Proteomes" id="UP001497453">
    <property type="component" value="Chromosome 1"/>
</dbReference>
<evidence type="ECO:0000313" key="1">
    <source>
        <dbReference type="EMBL" id="CAL1695164.1"/>
    </source>
</evidence>
<accession>A0ABP1CKE1</accession>
<name>A0ABP1CKE1_9APHY</name>
<sequence>MTSLEVVTQGSLNELELPHGPGFRPRDHAETVISGLEWRKRVYKAPMRCILFIPPFVTINQIIMPAGSVWQCTAGNATQTSGTCATYPNCTCGEQNKESK</sequence>
<protein>
    <submittedName>
        <fullName evidence="1">Uncharacterized protein</fullName>
    </submittedName>
</protein>
<evidence type="ECO:0000313" key="2">
    <source>
        <dbReference type="Proteomes" id="UP001497453"/>
    </source>
</evidence>